<dbReference type="AlphaFoldDB" id="A0A806TQZ3"/>
<proteinExistence type="predicted"/>
<evidence type="ECO:0000313" key="1">
    <source>
        <dbReference type="EMBL" id="AKP76157.1"/>
    </source>
</evidence>
<sequence>MVDILDLIVGHPPCGVGGLRLGEPLWEDSRGLG</sequence>
<protein>
    <submittedName>
        <fullName evidence="1">Uncharacterized protein</fullName>
    </submittedName>
</protein>
<organism evidence="1 2">
    <name type="scientific">Priestia megaterium Q3</name>
    <dbReference type="NCBI Taxonomy" id="1452722"/>
    <lineage>
        <taxon>Bacteria</taxon>
        <taxon>Bacillati</taxon>
        <taxon>Bacillota</taxon>
        <taxon>Bacilli</taxon>
        <taxon>Bacillales</taxon>
        <taxon>Bacillaceae</taxon>
        <taxon>Priestia</taxon>
    </lineage>
</organism>
<name>A0A806TQZ3_PRIMG</name>
<evidence type="ECO:0000313" key="2">
    <source>
        <dbReference type="Proteomes" id="UP000036410"/>
    </source>
</evidence>
<dbReference type="Proteomes" id="UP000036410">
    <property type="component" value="Chromosome"/>
</dbReference>
<accession>A0A806TQZ3</accession>
<gene>
    <name evidence="1" type="ORF">AS52_01192</name>
</gene>
<reference evidence="1 2" key="1">
    <citation type="submission" date="2015-01" db="EMBL/GenBank/DDBJ databases">
        <title>Genome sequence of bacillus megaterium Q3.</title>
        <authorList>
            <person name="Wang Y."/>
            <person name="Luo K."/>
            <person name="Bai L."/>
            <person name="Luo F."/>
        </authorList>
    </citation>
    <scope>NUCLEOTIDE SEQUENCE [LARGE SCALE GENOMIC DNA]</scope>
    <source>
        <strain evidence="1 2">Q3</strain>
    </source>
</reference>
<dbReference type="EMBL" id="CP010586">
    <property type="protein sequence ID" value="AKP76157.1"/>
    <property type="molecule type" value="Genomic_DNA"/>
</dbReference>